<dbReference type="InterPro" id="IPR042086">
    <property type="entry name" value="MeTrfase_capping"/>
</dbReference>
<reference evidence="4" key="3">
    <citation type="submission" date="2015-04" db="UniProtKB">
        <authorList>
            <consortium name="EnsemblPlants"/>
        </authorList>
    </citation>
    <scope>IDENTIFICATION</scope>
</reference>
<organism evidence="4 5">
    <name type="scientific">Leersia perrieri</name>
    <dbReference type="NCBI Taxonomy" id="77586"/>
    <lineage>
        <taxon>Eukaryota</taxon>
        <taxon>Viridiplantae</taxon>
        <taxon>Streptophyta</taxon>
        <taxon>Embryophyta</taxon>
        <taxon>Tracheophyta</taxon>
        <taxon>Spermatophyta</taxon>
        <taxon>Magnoliopsida</taxon>
        <taxon>Liliopsida</taxon>
        <taxon>Poales</taxon>
        <taxon>Poaceae</taxon>
        <taxon>BOP clade</taxon>
        <taxon>Oryzoideae</taxon>
        <taxon>Oryzeae</taxon>
        <taxon>Oryzinae</taxon>
        <taxon>Leersia</taxon>
    </lineage>
</organism>
<dbReference type="EnsemblPlants" id="LPERR06G10880.1">
    <property type="protein sequence ID" value="LPERR06G10880.1"/>
    <property type="gene ID" value="LPERR06G10880"/>
</dbReference>
<name>A0A0D9WPQ6_9ORYZ</name>
<keyword evidence="5" id="KW-1185">Reference proteome</keyword>
<evidence type="ECO:0000256" key="1">
    <source>
        <dbReference type="ARBA" id="ARBA00022723"/>
    </source>
</evidence>
<dbReference type="EnsemblPlants" id="LPERR06G10880.2">
    <property type="protein sequence ID" value="LPERR06G10880.2"/>
    <property type="gene ID" value="LPERR06G10880"/>
</dbReference>
<evidence type="ECO:0000256" key="3">
    <source>
        <dbReference type="SAM" id="MobiDB-lite"/>
    </source>
</evidence>
<dbReference type="InterPro" id="IPR029063">
    <property type="entry name" value="SAM-dependent_MTases_sf"/>
</dbReference>
<feature type="region of interest" description="Disordered" evidence="3">
    <location>
        <begin position="1"/>
        <end position="22"/>
    </location>
</feature>
<dbReference type="Gene3D" id="3.40.50.150">
    <property type="entry name" value="Vaccinia Virus protein VP39"/>
    <property type="match status" value="1"/>
</dbReference>
<evidence type="ECO:0000313" key="5">
    <source>
        <dbReference type="Proteomes" id="UP000032180"/>
    </source>
</evidence>
<dbReference type="GO" id="GO:0046872">
    <property type="term" value="F:metal ion binding"/>
    <property type="evidence" value="ECO:0007669"/>
    <property type="project" value="UniProtKB-KW"/>
</dbReference>
<dbReference type="HOGENOM" id="CLU_019628_2_0_1"/>
<dbReference type="PANTHER" id="PTHR31009">
    <property type="entry name" value="S-ADENOSYL-L-METHIONINE:CARBOXYL METHYLTRANSFERASE FAMILY PROTEIN"/>
    <property type="match status" value="1"/>
</dbReference>
<dbReference type="eggNOG" id="ENOG502QQVK">
    <property type="taxonomic scope" value="Eukaryota"/>
</dbReference>
<keyword evidence="1" id="KW-0479">Metal-binding</keyword>
<dbReference type="AlphaFoldDB" id="A0A0D9WPQ6"/>
<dbReference type="InterPro" id="IPR005299">
    <property type="entry name" value="MeTrfase_7"/>
</dbReference>
<reference evidence="4 5" key="1">
    <citation type="submission" date="2012-08" db="EMBL/GenBank/DDBJ databases">
        <title>Oryza genome evolution.</title>
        <authorList>
            <person name="Wing R.A."/>
        </authorList>
    </citation>
    <scope>NUCLEOTIDE SEQUENCE</scope>
</reference>
<evidence type="ECO:0008006" key="6">
    <source>
        <dbReference type="Google" id="ProtNLM"/>
    </source>
</evidence>
<evidence type="ECO:0000256" key="2">
    <source>
        <dbReference type="ARBA" id="ARBA00022842"/>
    </source>
</evidence>
<keyword evidence="2" id="KW-0460">Magnesium</keyword>
<dbReference type="Gramene" id="LPERR06G10880.1">
    <property type="protein sequence ID" value="LPERR06G10880.1"/>
    <property type="gene ID" value="LPERR06G10880"/>
</dbReference>
<protein>
    <recommendedName>
        <fullName evidence="6">Jasmonate O-methyltransferase</fullName>
    </recommendedName>
</protein>
<accession>A0A0D9WPQ6</accession>
<evidence type="ECO:0000313" key="4">
    <source>
        <dbReference type="EnsemblPlants" id="LPERR06G10880.2"/>
    </source>
</evidence>
<sequence>MAFKQSPHMNPGEGEASYARNSAVQKTVQESMKTLIEEAVTGLFTTRNSYLVKNMVIADLGCSSGPNALTLVSAAIDAIHHHCVQQAKLPPKISVFLNDLPNTDFNTVAKSLATLKHSHEDFSYPIVITGIIPGSFYERLFACGSLHLVCSSNSIQWLSKAPDYLKESKTPMYDSDESLRLSRRQTVRDAYAQQFREDFTLFLNLRAQEMVSRGRMVVSLYVRCSDKPDFEFTQPWIPVMVALSDMALRDMINKEKFDSFHLPLYCPLDHEVNKIIEDEGSFEINRTLMHDPYGVMDKALINPRMMALWTRAAFEPLIVQHFGSSKEFMDEFMRTLELHLTSWGMEAVLSSEYPLAFMCLSLIRATY</sequence>
<dbReference type="SUPFAM" id="SSF53335">
    <property type="entry name" value="S-adenosyl-L-methionine-dependent methyltransferases"/>
    <property type="match status" value="1"/>
</dbReference>
<reference evidence="4 5" key="2">
    <citation type="submission" date="2013-12" db="EMBL/GenBank/DDBJ databases">
        <authorList>
            <person name="Yu Y."/>
            <person name="Lee S."/>
            <person name="de Baynast K."/>
            <person name="Wissotski M."/>
            <person name="Liu L."/>
            <person name="Talag J."/>
            <person name="Goicoechea J."/>
            <person name="Angelova A."/>
            <person name="Jetty R."/>
            <person name="Kudrna D."/>
            <person name="Golser W."/>
            <person name="Rivera L."/>
            <person name="Zhang J."/>
            <person name="Wing R."/>
        </authorList>
    </citation>
    <scope>NUCLEOTIDE SEQUENCE</scope>
</reference>
<dbReference type="Gramene" id="LPERR06G10880.2">
    <property type="protein sequence ID" value="LPERR06G10880.2"/>
    <property type="gene ID" value="LPERR06G10880"/>
</dbReference>
<proteinExistence type="predicted"/>
<dbReference type="GO" id="GO:0008168">
    <property type="term" value="F:methyltransferase activity"/>
    <property type="evidence" value="ECO:0007669"/>
    <property type="project" value="InterPro"/>
</dbReference>
<dbReference type="Pfam" id="PF03492">
    <property type="entry name" value="Methyltransf_7"/>
    <property type="match status" value="1"/>
</dbReference>
<dbReference type="Proteomes" id="UP000032180">
    <property type="component" value="Chromosome 6"/>
</dbReference>
<dbReference type="Gene3D" id="1.10.1200.270">
    <property type="entry name" value="Methyltransferase, alpha-helical capping domain"/>
    <property type="match status" value="1"/>
</dbReference>